<dbReference type="InterPro" id="IPR026888">
    <property type="entry name" value="AcetylCoA_hyd_C"/>
</dbReference>
<evidence type="ECO:0000256" key="3">
    <source>
        <dbReference type="HAMAP-Rule" id="MF_03228"/>
    </source>
</evidence>
<dbReference type="Proteomes" id="UP000746471">
    <property type="component" value="Unassembled WGS sequence"/>
</dbReference>
<dbReference type="HAMAP" id="MF_03228">
    <property type="entry name" value="But_CoA_trans"/>
    <property type="match status" value="1"/>
</dbReference>
<evidence type="ECO:0000259" key="5">
    <source>
        <dbReference type="Pfam" id="PF13336"/>
    </source>
</evidence>
<feature type="domain" description="Acetyl-CoA hydrolase/transferase N-terminal" evidence="4">
    <location>
        <begin position="9"/>
        <end position="184"/>
    </location>
</feature>
<accession>A0ABS5PMZ1</accession>
<sequence length="440" mass="48212">MTADKAILKQYGTKHVSADEAVACVKSGDWIEFGFFANLPLTLDVALAKRIRDQRLFDIKLRGGVLMQRLQSLESDNAIWYSYHFGGLERALAKEGKAYHIPIKYSEVPVYLRENLTTNVVMIQTTPMDEEGYFNFGVTFSHFKAAIEKADTVIVEINTNLPKVHGGFDHAVHIDDVHYIVEGGNNPIFELPSASPSETDLKIASYVMPEINDGACLQLGIGGLPNALGKLIAKSELKDLSVHSEMLADAFVDLVEAGKITGKYKELDNGKIVFTFAAGSQKLYDFMHDNPMLAAYPVDYVNNVLVTSKINHFISINGALEIDLTGQVCSESMGYKQFTGAGGQLDFVEGAYLSEGGKTFICLPATFKNKSGVLHSRINPMLTPGAVVTTPRNAVQYVVTEYGCINLKGLSTRERAEKLASIAHPDFRDGLKKAAEKMGL</sequence>
<comment type="catalytic activity">
    <reaction evidence="3">
        <text>butanoate + acetyl-CoA = butanoyl-CoA + acetate</text>
        <dbReference type="Rhea" id="RHEA:30071"/>
        <dbReference type="ChEBI" id="CHEBI:17968"/>
        <dbReference type="ChEBI" id="CHEBI:30089"/>
        <dbReference type="ChEBI" id="CHEBI:57288"/>
        <dbReference type="ChEBI" id="CHEBI:57371"/>
    </reaction>
</comment>
<comment type="caution">
    <text evidence="6">The sequence shown here is derived from an EMBL/GenBank/DDBJ whole genome shotgun (WGS) entry which is preliminary data.</text>
</comment>
<dbReference type="Pfam" id="PF02550">
    <property type="entry name" value="AcetylCoA_hydro"/>
    <property type="match status" value="1"/>
</dbReference>
<dbReference type="Pfam" id="PF13336">
    <property type="entry name" value="AcetylCoA_hyd_C"/>
    <property type="match status" value="1"/>
</dbReference>
<dbReference type="EC" id="2.8.3.-" evidence="3"/>
<feature type="binding site" evidence="3">
    <location>
        <position position="320"/>
    </location>
    <ligand>
        <name>CoA</name>
        <dbReference type="ChEBI" id="CHEBI:57287"/>
    </ligand>
</feature>
<name>A0ABS5PMZ1_9FIRM</name>
<evidence type="ECO:0000256" key="2">
    <source>
        <dbReference type="ARBA" id="ARBA00022679"/>
    </source>
</evidence>
<evidence type="ECO:0000313" key="6">
    <source>
        <dbReference type="EMBL" id="MBS7526237.1"/>
    </source>
</evidence>
<dbReference type="InterPro" id="IPR003702">
    <property type="entry name" value="ActCoA_hydro_N"/>
</dbReference>
<dbReference type="InterPro" id="IPR046433">
    <property type="entry name" value="ActCoA_hydro"/>
</dbReference>
<feature type="active site" description="5-glutamyl coenzyme A thioester intermediate" evidence="3">
    <location>
        <position position="245"/>
    </location>
</feature>
<dbReference type="EMBL" id="JAHBCL010000008">
    <property type="protein sequence ID" value="MBS7526237.1"/>
    <property type="molecule type" value="Genomic_DNA"/>
</dbReference>
<keyword evidence="2 3" id="KW-0808">Transferase</keyword>
<feature type="binding site" evidence="3">
    <location>
        <begin position="220"/>
        <end position="224"/>
    </location>
    <ligand>
        <name>CoA</name>
        <dbReference type="ChEBI" id="CHEBI:57287"/>
    </ligand>
</feature>
<organism evidence="6 7">
    <name type="scientific">Fusibacter paucivorans</name>
    <dbReference type="NCBI Taxonomy" id="76009"/>
    <lineage>
        <taxon>Bacteria</taxon>
        <taxon>Bacillati</taxon>
        <taxon>Bacillota</taxon>
        <taxon>Clostridia</taxon>
        <taxon>Eubacteriales</taxon>
        <taxon>Eubacteriales Family XII. Incertae Sedis</taxon>
        <taxon>Fusibacter</taxon>
    </lineage>
</organism>
<comment type="subcellular location">
    <subcellularLocation>
        <location evidence="3">Cytoplasm</location>
    </subcellularLocation>
</comment>
<dbReference type="InterPro" id="IPR023990">
    <property type="entry name" value="Butryl-CoA_acetate_CoA_Tfrase"/>
</dbReference>
<comment type="similarity">
    <text evidence="1 3">Belongs to the acetyl-CoA hydrolase/transferase family.</text>
</comment>
<dbReference type="PANTHER" id="PTHR21432:SF20">
    <property type="entry name" value="ACETYL-COA HYDROLASE"/>
    <property type="match status" value="1"/>
</dbReference>
<proteinExistence type="inferred from homology"/>
<keyword evidence="3" id="KW-0276">Fatty acid metabolism</keyword>
<feature type="binding site" evidence="3">
    <location>
        <position position="343"/>
    </location>
    <ligand>
        <name>CoA</name>
        <dbReference type="ChEBI" id="CHEBI:57287"/>
    </ligand>
</feature>
<dbReference type="Gene3D" id="3.40.1080.20">
    <property type="entry name" value="Acetyl-CoA hydrolase/transferase C-terminal domain"/>
    <property type="match status" value="1"/>
</dbReference>
<dbReference type="InterPro" id="IPR037171">
    <property type="entry name" value="NagB/RpiA_transferase-like"/>
</dbReference>
<dbReference type="InterPro" id="IPR038460">
    <property type="entry name" value="AcetylCoA_hyd_C_sf"/>
</dbReference>
<gene>
    <name evidence="6" type="ORF">KHM83_06075</name>
</gene>
<keyword evidence="3" id="KW-0443">Lipid metabolism</keyword>
<reference evidence="6 7" key="1">
    <citation type="submission" date="2021-05" db="EMBL/GenBank/DDBJ databases">
        <title>Fusibacter ferrireducens sp. nov., an anaerobic, sulfur- and Fe-reducing bacterium isolated from the mangrove sediment.</title>
        <authorList>
            <person name="Qiu D."/>
        </authorList>
    </citation>
    <scope>NUCLEOTIDE SEQUENCE [LARGE SCALE GENOMIC DNA]</scope>
    <source>
        <strain evidence="6 7">DSM 12116</strain>
    </source>
</reference>
<protein>
    <recommendedName>
        <fullName evidence="3">Probable butyrate:acetyl-CoA coenzyme A-transferase</fullName>
        <shortName evidence="3">Butyrate CoA-transferase</shortName>
        <ecNumber evidence="3">2.8.3.-</ecNumber>
    </recommendedName>
</protein>
<dbReference type="PANTHER" id="PTHR21432">
    <property type="entry name" value="ACETYL-COA HYDROLASE-RELATED"/>
    <property type="match status" value="1"/>
</dbReference>
<evidence type="ECO:0000259" key="4">
    <source>
        <dbReference type="Pfam" id="PF02550"/>
    </source>
</evidence>
<keyword evidence="3" id="KW-0963">Cytoplasm</keyword>
<comment type="function">
    <text evidence="3">Coenzyme A-transferase that converts butyrate to butyryl-CoA.</text>
</comment>
<comment type="pathway">
    <text evidence="3">Lipid metabolism; butanoate metabolism.</text>
</comment>
<dbReference type="SUPFAM" id="SSF100950">
    <property type="entry name" value="NagB/RpiA/CoA transferase-like"/>
    <property type="match status" value="2"/>
</dbReference>
<dbReference type="Gene3D" id="3.30.750.70">
    <property type="entry name" value="4-hydroxybutyrate coenzyme like domains"/>
    <property type="match status" value="1"/>
</dbReference>
<dbReference type="RefSeq" id="WP_213236017.1">
    <property type="nucleotide sequence ID" value="NZ_JAHBCL010000008.1"/>
</dbReference>
<evidence type="ECO:0000256" key="1">
    <source>
        <dbReference type="ARBA" id="ARBA00009632"/>
    </source>
</evidence>
<keyword evidence="7" id="KW-1185">Reference proteome</keyword>
<feature type="domain" description="Acetyl-CoA hydrolase/transferase C-terminal" evidence="5">
    <location>
        <begin position="279"/>
        <end position="435"/>
    </location>
</feature>
<dbReference type="Gene3D" id="3.40.1080.10">
    <property type="entry name" value="Glutaconate Coenzyme A-transferase"/>
    <property type="match status" value="1"/>
</dbReference>
<evidence type="ECO:0000313" key="7">
    <source>
        <dbReference type="Proteomes" id="UP000746471"/>
    </source>
</evidence>